<feature type="domain" description="MYND-type" evidence="5">
    <location>
        <begin position="1182"/>
        <end position="1222"/>
    </location>
</feature>
<evidence type="ECO:0000256" key="4">
    <source>
        <dbReference type="PROSITE-ProRule" id="PRU00134"/>
    </source>
</evidence>
<dbReference type="GO" id="GO:0008270">
    <property type="term" value="F:zinc ion binding"/>
    <property type="evidence" value="ECO:0007669"/>
    <property type="project" value="UniProtKB-KW"/>
</dbReference>
<dbReference type="Gene3D" id="1.25.40.10">
    <property type="entry name" value="Tetratricopeptide repeat domain"/>
    <property type="match status" value="5"/>
</dbReference>
<keyword evidence="1" id="KW-0479">Metal-binding</keyword>
<keyword evidence="6" id="KW-1185">Reference proteome</keyword>
<dbReference type="PANTHER" id="PTHR43628:SF1">
    <property type="entry name" value="CHITIN SYNTHASE REGULATORY FACTOR 2-RELATED"/>
    <property type="match status" value="1"/>
</dbReference>
<evidence type="ECO:0000256" key="1">
    <source>
        <dbReference type="ARBA" id="ARBA00022723"/>
    </source>
</evidence>
<dbReference type="InterPro" id="IPR011990">
    <property type="entry name" value="TPR-like_helical_dom_sf"/>
</dbReference>
<sequence>MRLVYFLKFKCLEKSVSVYACICFYSKEAAVWQNFDKIFNRDPGLPGKAKKKLCGRFKLSENELTAPETLACRFPEAIVNFIRGYQSEHGICIQKDYKKAVEFFEKAANMGNAEAMFESGKLHFIGGFGLKQDYEESVKWFLKAATLDKTDDMREWSSGSKINASRAQYILGLLYSFGIGVNKDYRKAAKMYEKSVANGFTASANNLGSLYAQGLGVEKSYMKSFYHFKMCAEDGHTGAMVNLAKAYFIAEGTELTEPTQEYINEGKKWLQIAAAEGDQRAIAELQISHDLTPPHAMMMKLRKAMEIKKHVKCYPFDYEQFRECVEVLICSPGLEASKNGSVTAQIHMETWKNLDDAMEAFKKNDPEKLVKSLAKAIRLHPKIVEVPDFYKQILEERIESYPNDLDSLVCYIQMETQRGIWRENISKASAQLPDDEYLALSTAYFLLFYKKDAKAALNHIEQALNFHGIFDHDPVSPEKAKKDLCSRFKLTEDEVKAPETLACRFPDAIVNFVRGYEAEHGICVQKDYKKAVEFFAKAANMGNTEAMFESGKLHFIGGFGLKQDYEGSVKWFLKAATLDKTDDMSVFRAQYILGLLYTFGIGVNKDYRKAAKMYEKSVANGFTASANNLGSLYAQGLGVEKSYMKSFYHFKMCAEDGHTGAMVNLAKAYFIAEGKELTEPTQEYINEGKKWLQIAAAEGDQRAIAELQISHDLTPPHAMMIKLGKVMESEEGVNFDPLDYEQFGEYVEVLSLKVYTNLKIPCHVYTSFVKPKFAYFEKNFKEASKNGSETAKKHMEVWKNLDDAMEAFKKNDPEKLVKSLAKAIRLHPKIVEVPDFYKQILEERIESYPNDLDSLVCYIQMETQRGIWRENISKASAQFPEDEYLALSTAYFLLFYKKDAKAAMNYVERVLKIFPEYEHLLYCKIIAVKSINAKSVAYLNSIDQFRDAVPGDNPYVPECHYLKAAYYDSIENKLKFIECYEAGLAAEKKQLPCFLPYRFKGCGLLEMRYLKEISVDKKAYQQERKKIDPKRKFLISENRQLFKSHIDENGVKPFTPSQPLKGGYTYKNDWSTLKKITFKDMNPMKLEAYKDCILEAKIIDWAVFEYCIHTVIEDENGDIQRLTFKNWALSDDIEKEMKQAMKVFRPNVKISIACPYYTGKNEIIVFGSDFIRFDTSMIDKFCHVCGKEAKSLLSCSNCKMAIYCSKECEKLDETYFKHKEICENLKIFKTA</sequence>
<keyword evidence="3" id="KW-0862">Zinc</keyword>
<dbReference type="SUPFAM" id="SSF81901">
    <property type="entry name" value="HCP-like"/>
    <property type="match status" value="1"/>
</dbReference>
<accession>A0A914QAY7</accession>
<dbReference type="InterPro" id="IPR052945">
    <property type="entry name" value="Mitotic_Regulator"/>
</dbReference>
<name>A0A914QAY7_9BILA</name>
<dbReference type="PANTHER" id="PTHR43628">
    <property type="entry name" value="ACTIVATOR OF C KINASE PROTEIN 1-RELATED"/>
    <property type="match status" value="1"/>
</dbReference>
<organism evidence="6 7">
    <name type="scientific">Panagrolaimus davidi</name>
    <dbReference type="NCBI Taxonomy" id="227884"/>
    <lineage>
        <taxon>Eukaryota</taxon>
        <taxon>Metazoa</taxon>
        <taxon>Ecdysozoa</taxon>
        <taxon>Nematoda</taxon>
        <taxon>Chromadorea</taxon>
        <taxon>Rhabditida</taxon>
        <taxon>Tylenchina</taxon>
        <taxon>Panagrolaimomorpha</taxon>
        <taxon>Panagrolaimoidea</taxon>
        <taxon>Panagrolaimidae</taxon>
        <taxon>Panagrolaimus</taxon>
    </lineage>
</organism>
<dbReference type="PROSITE" id="PS50865">
    <property type="entry name" value="ZF_MYND_2"/>
    <property type="match status" value="1"/>
</dbReference>
<evidence type="ECO:0000256" key="2">
    <source>
        <dbReference type="ARBA" id="ARBA00022771"/>
    </source>
</evidence>
<dbReference type="PROSITE" id="PS01360">
    <property type="entry name" value="ZF_MYND_1"/>
    <property type="match status" value="1"/>
</dbReference>
<evidence type="ECO:0000313" key="6">
    <source>
        <dbReference type="Proteomes" id="UP000887578"/>
    </source>
</evidence>
<proteinExistence type="predicted"/>
<dbReference type="AlphaFoldDB" id="A0A914QAY7"/>
<evidence type="ECO:0000313" key="7">
    <source>
        <dbReference type="WBParaSite" id="PDA_v2.g28726.t1"/>
    </source>
</evidence>
<reference evidence="7" key="1">
    <citation type="submission" date="2022-11" db="UniProtKB">
        <authorList>
            <consortium name="WormBaseParasite"/>
        </authorList>
    </citation>
    <scope>IDENTIFICATION</scope>
</reference>
<dbReference type="WBParaSite" id="PDA_v2.g28726.t1">
    <property type="protein sequence ID" value="PDA_v2.g28726.t1"/>
    <property type="gene ID" value="PDA_v2.g28726"/>
</dbReference>
<protein>
    <submittedName>
        <fullName evidence="7">MYND-type domain-containing protein</fullName>
    </submittedName>
</protein>
<evidence type="ECO:0000256" key="3">
    <source>
        <dbReference type="ARBA" id="ARBA00022833"/>
    </source>
</evidence>
<dbReference type="SUPFAM" id="SSF144232">
    <property type="entry name" value="HIT/MYND zinc finger-like"/>
    <property type="match status" value="1"/>
</dbReference>
<dbReference type="Pfam" id="PF08238">
    <property type="entry name" value="Sel1"/>
    <property type="match status" value="10"/>
</dbReference>
<keyword evidence="2 4" id="KW-0863">Zinc-finger</keyword>
<dbReference type="Gene3D" id="6.10.140.2220">
    <property type="match status" value="1"/>
</dbReference>
<dbReference type="SMART" id="SM00671">
    <property type="entry name" value="SEL1"/>
    <property type="match status" value="10"/>
</dbReference>
<dbReference type="Proteomes" id="UP000887578">
    <property type="component" value="Unplaced"/>
</dbReference>
<evidence type="ECO:0000259" key="5">
    <source>
        <dbReference type="PROSITE" id="PS50865"/>
    </source>
</evidence>
<dbReference type="Pfam" id="PF01753">
    <property type="entry name" value="zf-MYND"/>
    <property type="match status" value="1"/>
</dbReference>
<dbReference type="InterPro" id="IPR006597">
    <property type="entry name" value="Sel1-like"/>
</dbReference>
<dbReference type="InterPro" id="IPR002893">
    <property type="entry name" value="Znf_MYND"/>
</dbReference>